<dbReference type="EMBL" id="UYSU01032772">
    <property type="protein sequence ID" value="VDL90558.1"/>
    <property type="molecule type" value="Genomic_DNA"/>
</dbReference>
<protein>
    <submittedName>
        <fullName evidence="2 4">Uncharacterized protein</fullName>
    </submittedName>
</protein>
<organism evidence="4">
    <name type="scientific">Schistocephalus solidus</name>
    <name type="common">Tapeworm</name>
    <dbReference type="NCBI Taxonomy" id="70667"/>
    <lineage>
        <taxon>Eukaryota</taxon>
        <taxon>Metazoa</taxon>
        <taxon>Spiralia</taxon>
        <taxon>Lophotrochozoa</taxon>
        <taxon>Platyhelminthes</taxon>
        <taxon>Cestoda</taxon>
        <taxon>Eucestoda</taxon>
        <taxon>Diphyllobothriidea</taxon>
        <taxon>Diphyllobothriidae</taxon>
        <taxon>Schistocephalus</taxon>
    </lineage>
</organism>
<feature type="region of interest" description="Disordered" evidence="1">
    <location>
        <begin position="15"/>
        <end position="44"/>
    </location>
</feature>
<feature type="compositionally biased region" description="Basic and acidic residues" evidence="1">
    <location>
        <begin position="30"/>
        <end position="44"/>
    </location>
</feature>
<dbReference type="AlphaFoldDB" id="A0A183SIX5"/>
<proteinExistence type="predicted"/>
<dbReference type="WBParaSite" id="SSLN_0000431701-mRNA-1">
    <property type="protein sequence ID" value="SSLN_0000431701-mRNA-1"/>
    <property type="gene ID" value="SSLN_0000431701"/>
</dbReference>
<evidence type="ECO:0000313" key="3">
    <source>
        <dbReference type="Proteomes" id="UP000275846"/>
    </source>
</evidence>
<reference evidence="2 3" key="2">
    <citation type="submission" date="2018-11" db="EMBL/GenBank/DDBJ databases">
        <authorList>
            <consortium name="Pathogen Informatics"/>
        </authorList>
    </citation>
    <scope>NUCLEOTIDE SEQUENCE [LARGE SCALE GENOMIC DNA]</scope>
    <source>
        <strain evidence="2 3">NST_G2</strain>
    </source>
</reference>
<keyword evidence="3" id="KW-1185">Reference proteome</keyword>
<dbReference type="OrthoDB" id="410381at2759"/>
<dbReference type="Proteomes" id="UP000275846">
    <property type="component" value="Unassembled WGS sequence"/>
</dbReference>
<name>A0A183SIX5_SCHSO</name>
<sequence>MLLWPPLTGTQLSPVAPQSWVLPSGHTPGNRHDRQAKSDNPRSNRLEWRTALVARELAHYKVDIDALSGTRFSETGQLEEFGAGYTFFRSGRPKAERRDAGVVYVIRNDIVGRLPCLPQGPEEPGVGTAGAKSVYDMVFLDTFLFGFTNLPNSSISQVFAMSSSDVALGCKASLLLMLPELTNDGVEQGLDGHPFELANRPLVYWVRPMSNPPCSVAEMVFGVTIRNLETTVILNSRTFDNNLRQAAVSSLSANLFTLIS</sequence>
<evidence type="ECO:0000256" key="1">
    <source>
        <dbReference type="SAM" id="MobiDB-lite"/>
    </source>
</evidence>
<evidence type="ECO:0000313" key="2">
    <source>
        <dbReference type="EMBL" id="VDL90558.1"/>
    </source>
</evidence>
<accession>A0A183SIX5</accession>
<reference evidence="4" key="1">
    <citation type="submission" date="2016-06" db="UniProtKB">
        <authorList>
            <consortium name="WormBaseParasite"/>
        </authorList>
    </citation>
    <scope>IDENTIFICATION</scope>
</reference>
<evidence type="ECO:0000313" key="4">
    <source>
        <dbReference type="WBParaSite" id="SSLN_0000431701-mRNA-1"/>
    </source>
</evidence>
<gene>
    <name evidence="2" type="ORF">SSLN_LOCUS4173</name>
</gene>